<dbReference type="STRING" id="1798377.A2872_01640"/>
<gene>
    <name evidence="8" type="ORF">A2872_01640</name>
</gene>
<evidence type="ECO:0000256" key="2">
    <source>
        <dbReference type="ARBA" id="ARBA00022908"/>
    </source>
</evidence>
<dbReference type="InterPro" id="IPR044068">
    <property type="entry name" value="CB"/>
</dbReference>
<keyword evidence="3 5" id="KW-0238">DNA-binding</keyword>
<dbReference type="InterPro" id="IPR011010">
    <property type="entry name" value="DNA_brk_join_enz"/>
</dbReference>
<protein>
    <recommendedName>
        <fullName evidence="10">Tyrosine recombinase XerC</fullName>
    </recommendedName>
</protein>
<dbReference type="PANTHER" id="PTHR30349:SF41">
    <property type="entry name" value="INTEGRASE_RECOMBINASE PROTEIN MJ0367-RELATED"/>
    <property type="match status" value="1"/>
</dbReference>
<dbReference type="Gene3D" id="1.10.443.10">
    <property type="entry name" value="Intergrase catalytic core"/>
    <property type="match status" value="1"/>
</dbReference>
<dbReference type="Proteomes" id="UP000178681">
    <property type="component" value="Unassembled WGS sequence"/>
</dbReference>
<accession>A0A1F5Z4B3</accession>
<proteinExistence type="inferred from homology"/>
<dbReference type="Pfam" id="PF02899">
    <property type="entry name" value="Phage_int_SAM_1"/>
    <property type="match status" value="1"/>
</dbReference>
<dbReference type="PANTHER" id="PTHR30349">
    <property type="entry name" value="PHAGE INTEGRASE-RELATED"/>
    <property type="match status" value="1"/>
</dbReference>
<dbReference type="PROSITE" id="PS51900">
    <property type="entry name" value="CB"/>
    <property type="match status" value="1"/>
</dbReference>
<feature type="domain" description="Tyr recombinase" evidence="6">
    <location>
        <begin position="107"/>
        <end position="279"/>
    </location>
</feature>
<feature type="domain" description="Core-binding (CB)" evidence="7">
    <location>
        <begin position="1"/>
        <end position="86"/>
    </location>
</feature>
<evidence type="ECO:0000256" key="3">
    <source>
        <dbReference type="ARBA" id="ARBA00023125"/>
    </source>
</evidence>
<dbReference type="InterPro" id="IPR004107">
    <property type="entry name" value="Integrase_SAM-like_N"/>
</dbReference>
<evidence type="ECO:0000256" key="4">
    <source>
        <dbReference type="ARBA" id="ARBA00023172"/>
    </source>
</evidence>
<dbReference type="GO" id="GO:0015074">
    <property type="term" value="P:DNA integration"/>
    <property type="evidence" value="ECO:0007669"/>
    <property type="project" value="UniProtKB-KW"/>
</dbReference>
<evidence type="ECO:0000313" key="8">
    <source>
        <dbReference type="EMBL" id="OGG07289.1"/>
    </source>
</evidence>
<dbReference type="AlphaFoldDB" id="A0A1F5Z4B3"/>
<dbReference type="GO" id="GO:0003677">
    <property type="term" value="F:DNA binding"/>
    <property type="evidence" value="ECO:0007669"/>
    <property type="project" value="UniProtKB-UniRule"/>
</dbReference>
<comment type="similarity">
    <text evidence="1">Belongs to the 'phage' integrase family.</text>
</comment>
<comment type="caution">
    <text evidence="8">The sequence shown here is derived from an EMBL/GenBank/DDBJ whole genome shotgun (WGS) entry which is preliminary data.</text>
</comment>
<evidence type="ECO:0000259" key="7">
    <source>
        <dbReference type="PROSITE" id="PS51900"/>
    </source>
</evidence>
<dbReference type="EMBL" id="MFJG01000009">
    <property type="protein sequence ID" value="OGG07289.1"/>
    <property type="molecule type" value="Genomic_DNA"/>
</dbReference>
<dbReference type="InterPro" id="IPR013762">
    <property type="entry name" value="Integrase-like_cat_sf"/>
</dbReference>
<dbReference type="GO" id="GO:0006310">
    <property type="term" value="P:DNA recombination"/>
    <property type="evidence" value="ECO:0007669"/>
    <property type="project" value="UniProtKB-KW"/>
</dbReference>
<dbReference type="Gene3D" id="1.10.150.130">
    <property type="match status" value="1"/>
</dbReference>
<name>A0A1F5Z4B3_9BACT</name>
<evidence type="ECO:0000313" key="9">
    <source>
        <dbReference type="Proteomes" id="UP000178681"/>
    </source>
</evidence>
<organism evidence="8 9">
    <name type="scientific">Candidatus Gottesmanbacteria bacterium RIFCSPHIGHO2_01_FULL_42_12</name>
    <dbReference type="NCBI Taxonomy" id="1798377"/>
    <lineage>
        <taxon>Bacteria</taxon>
        <taxon>Candidatus Gottesmaniibacteriota</taxon>
    </lineage>
</organism>
<evidence type="ECO:0008006" key="10">
    <source>
        <dbReference type="Google" id="ProtNLM"/>
    </source>
</evidence>
<evidence type="ECO:0000256" key="5">
    <source>
        <dbReference type="PROSITE-ProRule" id="PRU01248"/>
    </source>
</evidence>
<dbReference type="InterPro" id="IPR002104">
    <property type="entry name" value="Integrase_catalytic"/>
</dbReference>
<keyword evidence="4" id="KW-0233">DNA recombination</keyword>
<dbReference type="CDD" id="cd00796">
    <property type="entry name" value="INT_Rci_Hp1_C"/>
    <property type="match status" value="1"/>
</dbReference>
<dbReference type="InterPro" id="IPR010998">
    <property type="entry name" value="Integrase_recombinase_N"/>
</dbReference>
<evidence type="ECO:0000256" key="1">
    <source>
        <dbReference type="ARBA" id="ARBA00008857"/>
    </source>
</evidence>
<reference evidence="8 9" key="1">
    <citation type="journal article" date="2016" name="Nat. Commun.">
        <title>Thousands of microbial genomes shed light on interconnected biogeochemical processes in an aquifer system.</title>
        <authorList>
            <person name="Anantharaman K."/>
            <person name="Brown C.T."/>
            <person name="Hug L.A."/>
            <person name="Sharon I."/>
            <person name="Castelle C.J."/>
            <person name="Probst A.J."/>
            <person name="Thomas B.C."/>
            <person name="Singh A."/>
            <person name="Wilkins M.J."/>
            <person name="Karaoz U."/>
            <person name="Brodie E.L."/>
            <person name="Williams K.H."/>
            <person name="Hubbard S.S."/>
            <person name="Banfield J.F."/>
        </authorList>
    </citation>
    <scope>NUCLEOTIDE SEQUENCE [LARGE SCALE GENOMIC DNA]</scope>
</reference>
<dbReference type="PROSITE" id="PS51898">
    <property type="entry name" value="TYR_RECOMBINASE"/>
    <property type="match status" value="1"/>
</dbReference>
<dbReference type="SUPFAM" id="SSF56349">
    <property type="entry name" value="DNA breaking-rejoining enzymes"/>
    <property type="match status" value="1"/>
</dbReference>
<dbReference type="Pfam" id="PF00589">
    <property type="entry name" value="Phage_integrase"/>
    <property type="match status" value="1"/>
</dbReference>
<keyword evidence="2" id="KW-0229">DNA integration</keyword>
<dbReference type="InterPro" id="IPR050090">
    <property type="entry name" value="Tyrosine_recombinase_XerCD"/>
</dbReference>
<sequence length="283" mass="31837">MELQKHHQDFVNFLKSKSRASATVTAYSKDIEQLIAYLTTEGKSNWSEVTTENLQGFLNALSGKGYTAKSVSRKINSVKTFYRYLQNEKVIEANASSAITHPKFESKAPRILSRIEYRALRDACRDDVRISAIVELLLQTGMRIGELAALTVDSVKADSIVIPEVENHEPREVPLNKAAKSALTAYLTSRPKVKNNALFITKTGRPFLIRNIRTSIDRYFKLAGIKEAKVNDLRHTFIAYHLASGASPVLIAKLAGHKRISTTEKYLDYIKDLPIEKVKLEEL</sequence>
<evidence type="ECO:0000259" key="6">
    <source>
        <dbReference type="PROSITE" id="PS51898"/>
    </source>
</evidence>